<proteinExistence type="predicted"/>
<evidence type="ECO:0000313" key="2">
    <source>
        <dbReference type="EMBL" id="AEP09996.1"/>
    </source>
</evidence>
<dbReference type="RefSeq" id="WP_014103219.1">
    <property type="nucleotide sequence ID" value="NC_016026.1"/>
</dbReference>
<dbReference type="KEGG" id="mai:MICA_1683"/>
<dbReference type="OrthoDB" id="9794556at2"/>
<keyword evidence="3" id="KW-1185">Reference proteome</keyword>
<evidence type="ECO:0000259" key="1">
    <source>
        <dbReference type="Pfam" id="PF01882"/>
    </source>
</evidence>
<protein>
    <recommendedName>
        <fullName evidence="1">DUF58 domain-containing protein</fullName>
    </recommendedName>
</protein>
<organism evidence="2 3">
    <name type="scientific">Micavibrio aeruginosavorus (strain ARL-13)</name>
    <dbReference type="NCBI Taxonomy" id="856793"/>
    <lineage>
        <taxon>Bacteria</taxon>
        <taxon>Pseudomonadati</taxon>
        <taxon>Bdellovibrionota</taxon>
        <taxon>Bdellovibrionia</taxon>
        <taxon>Bdellovibrionales</taxon>
        <taxon>Pseudobdellovibrionaceae</taxon>
        <taxon>Micavibrio</taxon>
    </lineage>
</organism>
<dbReference type="STRING" id="856793.MICA_1683"/>
<dbReference type="eggNOG" id="COG1721">
    <property type="taxonomic scope" value="Bacteria"/>
</dbReference>
<dbReference type="HOGENOM" id="CLU_054927_3_0_5"/>
<gene>
    <name evidence="2" type="ordered locus">MICA_1683</name>
</gene>
<dbReference type="PANTHER" id="PTHR33608:SF6">
    <property type="entry name" value="BLL2464 PROTEIN"/>
    <property type="match status" value="1"/>
</dbReference>
<dbReference type="AlphaFoldDB" id="G2KQR8"/>
<dbReference type="EMBL" id="CP002382">
    <property type="protein sequence ID" value="AEP09996.1"/>
    <property type="molecule type" value="Genomic_DNA"/>
</dbReference>
<sequence>MANPASPSTPDKKRATSATVRGRDLLTLLQKLRQRGEDASEALPALIAAAERATASLIGGEHRQRRAGSGENFWQFREYQSNDRPQDIDWRQTAKGERVFVRQKEWQTAQTVLFWVQNDAGMHFRSSINLPSKFESAVTLCLGLGMMLTKSGEQIGPLDGSIRVGRGEQGVQSLGLALLAEKRRAAEHALPHPDTVTPNASIVLCGDFLGDPDELDRNLTAIAGQQRHGVLVQVLDNAERTLPWTGRVIFTGMGDDALETIENVDSIREEYRTRLDNHLDAVRRVARRHGFEWVLHDTSLPASTTLAQIWGALSPHGDTERMV</sequence>
<accession>G2KQR8</accession>
<dbReference type="InterPro" id="IPR002881">
    <property type="entry name" value="DUF58"/>
</dbReference>
<evidence type="ECO:0000313" key="3">
    <source>
        <dbReference type="Proteomes" id="UP000009286"/>
    </source>
</evidence>
<dbReference type="Pfam" id="PF01882">
    <property type="entry name" value="DUF58"/>
    <property type="match status" value="1"/>
</dbReference>
<name>G2KQR8_MICAA</name>
<reference evidence="2 3" key="1">
    <citation type="journal article" date="2011" name="BMC Genomics">
        <title>Genomic insights into an obligate epibiotic bacterial predator: Micavibrio aeruginosavorus ARL-13.</title>
        <authorList>
            <person name="Wang Z."/>
            <person name="Kadouri D."/>
            <person name="Wu M."/>
        </authorList>
    </citation>
    <scope>NUCLEOTIDE SEQUENCE [LARGE SCALE GENOMIC DNA]</scope>
    <source>
        <strain evidence="2 3">ARL-13</strain>
    </source>
</reference>
<dbReference type="PANTHER" id="PTHR33608">
    <property type="entry name" value="BLL2464 PROTEIN"/>
    <property type="match status" value="1"/>
</dbReference>
<dbReference type="Proteomes" id="UP000009286">
    <property type="component" value="Chromosome"/>
</dbReference>
<feature type="domain" description="DUF58" evidence="1">
    <location>
        <begin position="76"/>
        <end position="278"/>
    </location>
</feature>